<name>A0A6V7CIG5_9XANT</name>
<dbReference type="Proteomes" id="UP000515406">
    <property type="component" value="Chromosome"/>
</dbReference>
<protein>
    <submittedName>
        <fullName evidence="1">Uncharacterized protein</fullName>
    </submittedName>
</protein>
<proteinExistence type="predicted"/>
<keyword evidence="2" id="KW-1185">Reference proteome</keyword>
<dbReference type="EMBL" id="LR828257">
    <property type="protein sequence ID" value="CAD0316432.1"/>
    <property type="molecule type" value="Genomic_DNA"/>
</dbReference>
<dbReference type="AlphaFoldDB" id="A0A6V7CIG5"/>
<organism evidence="1 2">
    <name type="scientific">Xanthomonas hortorum pv. vitians</name>
    <dbReference type="NCBI Taxonomy" id="83224"/>
    <lineage>
        <taxon>Bacteria</taxon>
        <taxon>Pseudomonadati</taxon>
        <taxon>Pseudomonadota</taxon>
        <taxon>Gammaproteobacteria</taxon>
        <taxon>Lysobacterales</taxon>
        <taxon>Lysobacteraceae</taxon>
        <taxon>Xanthomonas</taxon>
    </lineage>
</organism>
<dbReference type="EMBL" id="LR828257">
    <property type="protein sequence ID" value="CAD0316417.1"/>
    <property type="molecule type" value="Genomic_DNA"/>
</dbReference>
<sequence>MAQTARRPAAMTYGSGGLDTTAITYGDGSQPAAQRQGMAPAPQCSEAFTMRAVQSHKLRRLRCILLA</sequence>
<accession>A0A6V7CIG5</accession>
<gene>
    <name evidence="1" type="ORF">CFBP498_13440</name>
</gene>
<reference evidence="1 2" key="1">
    <citation type="submission" date="2020-07" db="EMBL/GenBank/DDBJ databases">
        <authorList>
            <person name="Pothier F. J."/>
        </authorList>
    </citation>
    <scope>NUCLEOTIDE SEQUENCE [LARGE SCALE GENOMIC DNA]</scope>
    <source>
        <strain evidence="1 2">CFBP 498</strain>
    </source>
</reference>
<evidence type="ECO:0000313" key="1">
    <source>
        <dbReference type="EMBL" id="CAD0316417.1"/>
    </source>
</evidence>
<evidence type="ECO:0000313" key="2">
    <source>
        <dbReference type="Proteomes" id="UP000515406"/>
    </source>
</evidence>